<dbReference type="Gene3D" id="2.120.10.30">
    <property type="entry name" value="TolB, C-terminal domain"/>
    <property type="match status" value="1"/>
</dbReference>
<keyword evidence="1" id="KW-0732">Signal</keyword>
<evidence type="ECO:0008006" key="4">
    <source>
        <dbReference type="Google" id="ProtNLM"/>
    </source>
</evidence>
<sequence>MIRSIVALCLLSSAAFAQDAPEPLAPYDTSYSLRHEAERAAEAGDFEAARRAMQAALGLQPGSPAVLFGMAQLGIASGNDELVLTALEDVAAAGIHADLSRLGETAERLRADYPDRYGAIETAIAANGTPVGRAERALRVDVPGSLIEGVAVEIETDRFFLSDVVGRRVLVVEPFDRASAHVFADAEDGLYSPFGIVSDDVNRVIWVASGVLPQTPLEEGEEAGTALLALDLVTGDLYRRYEADGAERFADLVTRDGMVWLVDSGANRIYTLSSLSGSLRVLSEDPRFASLQGAALADGALYVADYALGLWRVDLADGTAQLVQPANESLLGIDGLAATRDGRLIAVRNGVNPNAVMAIDLGSDGLAVAATEILVRGHADFGEPTLLDVQDDRIFFIANAPWALWPEDGSGPTQTVPPLVVLEYDLD</sequence>
<name>A0ABU7LRJ0_9PROT</name>
<dbReference type="Proteomes" id="UP001354971">
    <property type="component" value="Unassembled WGS sequence"/>
</dbReference>
<evidence type="ECO:0000313" key="3">
    <source>
        <dbReference type="Proteomes" id="UP001354971"/>
    </source>
</evidence>
<reference evidence="2 3" key="1">
    <citation type="submission" date="2024-01" db="EMBL/GenBank/DDBJ databases">
        <title>Hyphobacterium bacterium isolated from marine sediment.</title>
        <authorList>
            <person name="Zhao S."/>
        </authorList>
    </citation>
    <scope>NUCLEOTIDE SEQUENCE [LARGE SCALE GENOMIC DNA]</scope>
    <source>
        <strain evidence="3">HN65</strain>
    </source>
</reference>
<protein>
    <recommendedName>
        <fullName evidence="4">Tetratricopeptide repeat protein</fullName>
    </recommendedName>
</protein>
<dbReference type="EMBL" id="JAZDRP010000005">
    <property type="protein sequence ID" value="MEE2526533.1"/>
    <property type="molecule type" value="Genomic_DNA"/>
</dbReference>
<gene>
    <name evidence="2" type="ORF">V0U79_09155</name>
</gene>
<dbReference type="RefSeq" id="WP_330199196.1">
    <property type="nucleotide sequence ID" value="NZ_JAZDRP010000005.1"/>
</dbReference>
<evidence type="ECO:0000313" key="2">
    <source>
        <dbReference type="EMBL" id="MEE2526533.1"/>
    </source>
</evidence>
<accession>A0ABU7LRJ0</accession>
<comment type="caution">
    <text evidence="2">The sequence shown here is derived from an EMBL/GenBank/DDBJ whole genome shotgun (WGS) entry which is preliminary data.</text>
</comment>
<keyword evidence="3" id="KW-1185">Reference proteome</keyword>
<feature type="chain" id="PRO_5045412627" description="Tetratricopeptide repeat protein" evidence="1">
    <location>
        <begin position="18"/>
        <end position="427"/>
    </location>
</feature>
<feature type="signal peptide" evidence="1">
    <location>
        <begin position="1"/>
        <end position="17"/>
    </location>
</feature>
<dbReference type="InterPro" id="IPR011042">
    <property type="entry name" value="6-blade_b-propeller_TolB-like"/>
</dbReference>
<proteinExistence type="predicted"/>
<dbReference type="SUPFAM" id="SSF63829">
    <property type="entry name" value="Calcium-dependent phosphotriesterase"/>
    <property type="match status" value="1"/>
</dbReference>
<evidence type="ECO:0000256" key="1">
    <source>
        <dbReference type="SAM" id="SignalP"/>
    </source>
</evidence>
<organism evidence="2 3">
    <name type="scientific">Hyphobacterium lacteum</name>
    <dbReference type="NCBI Taxonomy" id="3116575"/>
    <lineage>
        <taxon>Bacteria</taxon>
        <taxon>Pseudomonadati</taxon>
        <taxon>Pseudomonadota</taxon>
        <taxon>Alphaproteobacteria</taxon>
        <taxon>Maricaulales</taxon>
        <taxon>Maricaulaceae</taxon>
        <taxon>Hyphobacterium</taxon>
    </lineage>
</organism>